<name>A0AAV4IGS8_9GAST</name>
<dbReference type="GO" id="GO:0005829">
    <property type="term" value="C:cytosol"/>
    <property type="evidence" value="ECO:0007669"/>
    <property type="project" value="TreeGrafter"/>
</dbReference>
<dbReference type="Gene3D" id="1.25.40.20">
    <property type="entry name" value="Ankyrin repeat-containing domain"/>
    <property type="match status" value="1"/>
</dbReference>
<evidence type="ECO:0000256" key="2">
    <source>
        <dbReference type="ARBA" id="ARBA00023043"/>
    </source>
</evidence>
<dbReference type="InterPro" id="IPR002110">
    <property type="entry name" value="Ankyrin_rpt"/>
</dbReference>
<dbReference type="InterPro" id="IPR036770">
    <property type="entry name" value="Ankyrin_rpt-contain_sf"/>
</dbReference>
<dbReference type="SUPFAM" id="SSF48403">
    <property type="entry name" value="Ankyrin repeat"/>
    <property type="match status" value="1"/>
</dbReference>
<dbReference type="AlphaFoldDB" id="A0AAV4IGS8"/>
<keyword evidence="2 3" id="KW-0040">ANK repeat</keyword>
<dbReference type="GO" id="GO:0051059">
    <property type="term" value="F:NF-kappaB binding"/>
    <property type="evidence" value="ECO:0007669"/>
    <property type="project" value="TreeGrafter"/>
</dbReference>
<dbReference type="PANTHER" id="PTHR46680:SF3">
    <property type="entry name" value="NF-KAPPA-B INHIBITOR CACTUS"/>
    <property type="match status" value="1"/>
</dbReference>
<dbReference type="Pfam" id="PF12796">
    <property type="entry name" value="Ank_2"/>
    <property type="match status" value="1"/>
</dbReference>
<dbReference type="PROSITE" id="PS50297">
    <property type="entry name" value="ANK_REP_REGION"/>
    <property type="match status" value="1"/>
</dbReference>
<accession>A0AAV4IGS8</accession>
<evidence type="ECO:0000313" key="5">
    <source>
        <dbReference type="Proteomes" id="UP000762676"/>
    </source>
</evidence>
<feature type="repeat" description="ANK" evidence="3">
    <location>
        <begin position="98"/>
        <end position="130"/>
    </location>
</feature>
<dbReference type="GO" id="GO:0071356">
    <property type="term" value="P:cellular response to tumor necrosis factor"/>
    <property type="evidence" value="ECO:0007669"/>
    <property type="project" value="TreeGrafter"/>
</dbReference>
<keyword evidence="1" id="KW-0677">Repeat</keyword>
<sequence length="183" mass="20253">MPGEKNRMDGNERFRQLVHNGNPSVLGTLLAELGRAEAKKLIEECYRSVSRSREQPETALVYSTKRAGDGKHRKDGDQLECVKVLISFGAQVNETDSLGRTALHWSCWYDNEPLATALIDSGADPSLQDATGHNCLHTAVTTGALDCVRLVLGRRKEVSIYNLPMLSNETFPCEHIEIKANCL</sequence>
<organism evidence="4 5">
    <name type="scientific">Elysia marginata</name>
    <dbReference type="NCBI Taxonomy" id="1093978"/>
    <lineage>
        <taxon>Eukaryota</taxon>
        <taxon>Metazoa</taxon>
        <taxon>Spiralia</taxon>
        <taxon>Lophotrochozoa</taxon>
        <taxon>Mollusca</taxon>
        <taxon>Gastropoda</taxon>
        <taxon>Heterobranchia</taxon>
        <taxon>Euthyneura</taxon>
        <taxon>Panpulmonata</taxon>
        <taxon>Sacoglossa</taxon>
        <taxon>Placobranchoidea</taxon>
        <taxon>Plakobranchidae</taxon>
        <taxon>Elysia</taxon>
    </lineage>
</organism>
<reference evidence="4 5" key="1">
    <citation type="journal article" date="2021" name="Elife">
        <title>Chloroplast acquisition without the gene transfer in kleptoplastic sea slugs, Plakobranchus ocellatus.</title>
        <authorList>
            <person name="Maeda T."/>
            <person name="Takahashi S."/>
            <person name="Yoshida T."/>
            <person name="Shimamura S."/>
            <person name="Takaki Y."/>
            <person name="Nagai Y."/>
            <person name="Toyoda A."/>
            <person name="Suzuki Y."/>
            <person name="Arimoto A."/>
            <person name="Ishii H."/>
            <person name="Satoh N."/>
            <person name="Nishiyama T."/>
            <person name="Hasebe M."/>
            <person name="Maruyama T."/>
            <person name="Minagawa J."/>
            <person name="Obokata J."/>
            <person name="Shigenobu S."/>
        </authorList>
    </citation>
    <scope>NUCLEOTIDE SEQUENCE [LARGE SCALE GENOMIC DNA]</scope>
</reference>
<proteinExistence type="predicted"/>
<dbReference type="PROSITE" id="PS50088">
    <property type="entry name" value="ANK_REPEAT"/>
    <property type="match status" value="1"/>
</dbReference>
<dbReference type="InterPro" id="IPR051070">
    <property type="entry name" value="NF-kappa-B_inhibitor"/>
</dbReference>
<evidence type="ECO:0000256" key="1">
    <source>
        <dbReference type="ARBA" id="ARBA00022737"/>
    </source>
</evidence>
<dbReference type="SMART" id="SM00248">
    <property type="entry name" value="ANK"/>
    <property type="match status" value="3"/>
</dbReference>
<dbReference type="PANTHER" id="PTHR46680">
    <property type="entry name" value="NF-KAPPA-B INHIBITOR ALPHA"/>
    <property type="match status" value="1"/>
</dbReference>
<keyword evidence="5" id="KW-1185">Reference proteome</keyword>
<evidence type="ECO:0000313" key="4">
    <source>
        <dbReference type="EMBL" id="GFS07826.1"/>
    </source>
</evidence>
<evidence type="ECO:0000256" key="3">
    <source>
        <dbReference type="PROSITE-ProRule" id="PRU00023"/>
    </source>
</evidence>
<gene>
    <name evidence="4" type="ORF">ElyMa_001259200</name>
</gene>
<comment type="caution">
    <text evidence="4">The sequence shown here is derived from an EMBL/GenBank/DDBJ whole genome shotgun (WGS) entry which is preliminary data.</text>
</comment>
<protein>
    <submittedName>
        <fullName evidence="4">Ankyrin repeat family protein</fullName>
    </submittedName>
</protein>
<dbReference type="Proteomes" id="UP000762676">
    <property type="component" value="Unassembled WGS sequence"/>
</dbReference>
<dbReference type="EMBL" id="BMAT01002485">
    <property type="protein sequence ID" value="GFS07826.1"/>
    <property type="molecule type" value="Genomic_DNA"/>
</dbReference>